<reference evidence="5 6" key="1">
    <citation type="journal article" date="2014" name="Int. J. Syst. Evol. Microbiol.">
        <title>Phylogenomics and the dynamic genome evolution of the genus Streptococcus.</title>
        <authorList>
            <consortium name="The Broad Institute Genome Sequencing Platform"/>
            <person name="Richards V.P."/>
            <person name="Palmer S.R."/>
            <person name="Pavinski Bitar P.D."/>
            <person name="Qin X."/>
            <person name="Weinstock G.M."/>
            <person name="Highlander S.K."/>
            <person name="Town C.D."/>
            <person name="Burne R.A."/>
            <person name="Stanhope M.J."/>
        </authorList>
    </citation>
    <scope>NUCLEOTIDE SEQUENCE [LARGE SCALE GENOMIC DNA]</scope>
    <source>
        <strain evidence="5 6">707-05</strain>
    </source>
</reference>
<proteinExistence type="inferred from homology"/>
<name>G5K155_9STRE</name>
<dbReference type="Proteomes" id="UP000003330">
    <property type="component" value="Unassembled WGS sequence"/>
</dbReference>
<organism evidence="5 6">
    <name type="scientific">Streptococcus ictaluri 707-05</name>
    <dbReference type="NCBI Taxonomy" id="764299"/>
    <lineage>
        <taxon>Bacteria</taxon>
        <taxon>Bacillati</taxon>
        <taxon>Bacillota</taxon>
        <taxon>Bacilli</taxon>
        <taxon>Lactobacillales</taxon>
        <taxon>Streptococcaceae</taxon>
        <taxon>Streptococcus</taxon>
    </lineage>
</organism>
<feature type="chain" id="PRO_5039637387" evidence="3">
    <location>
        <begin position="23"/>
        <end position="223"/>
    </location>
</feature>
<keyword evidence="5" id="KW-0378">Hydrolase</keyword>
<protein>
    <submittedName>
        <fullName evidence="5">CAAX amino terminal protease family protein</fullName>
    </submittedName>
</protein>
<evidence type="ECO:0000313" key="5">
    <source>
        <dbReference type="EMBL" id="EHI70341.1"/>
    </source>
</evidence>
<feature type="transmembrane region" description="Helical" evidence="2">
    <location>
        <begin position="76"/>
        <end position="96"/>
    </location>
</feature>
<dbReference type="AlphaFoldDB" id="G5K155"/>
<keyword evidence="2" id="KW-0472">Membrane</keyword>
<dbReference type="GO" id="GO:0080120">
    <property type="term" value="P:CAAX-box protein maturation"/>
    <property type="evidence" value="ECO:0007669"/>
    <property type="project" value="UniProtKB-ARBA"/>
</dbReference>
<evidence type="ECO:0000256" key="2">
    <source>
        <dbReference type="SAM" id="Phobius"/>
    </source>
</evidence>
<dbReference type="InterPro" id="IPR003675">
    <property type="entry name" value="Rce1/LyrA-like_dom"/>
</dbReference>
<dbReference type="GO" id="GO:0006508">
    <property type="term" value="P:proteolysis"/>
    <property type="evidence" value="ECO:0007669"/>
    <property type="project" value="UniProtKB-KW"/>
</dbReference>
<evidence type="ECO:0000313" key="6">
    <source>
        <dbReference type="Proteomes" id="UP000003330"/>
    </source>
</evidence>
<sequence length="223" mass="25215">MNLYTQCLNLCFLLVSLNPAIAMQAIFGQKEDGHGFKLLTFLKAVSTYYSLMLVSIALISPKLFSSLSFFRVSDLGLALALIPLVLGVEILFSHLLRCQQKGSWLPLEITFVGTTKGLKELCYPLAIAFFEELTYRLIWFTILMEGFKLPALLVLIISSFCYAWNHLLMGKAIFYAKLLTGLMYGTLYIVSQSIWLVIIIHVGGNLLVESLSRWQLKEKKVMK</sequence>
<keyword evidence="2" id="KW-1133">Transmembrane helix</keyword>
<comment type="caution">
    <text evidence="5">The sequence shown here is derived from an EMBL/GenBank/DDBJ whole genome shotgun (WGS) entry which is preliminary data.</text>
</comment>
<dbReference type="STRING" id="764299.STRIC_0332"/>
<dbReference type="RefSeq" id="WP_008087834.1">
    <property type="nucleotide sequence ID" value="NZ_AEUX02000004.1"/>
</dbReference>
<keyword evidence="2" id="KW-0812">Transmembrane</keyword>
<evidence type="ECO:0000256" key="3">
    <source>
        <dbReference type="SAM" id="SignalP"/>
    </source>
</evidence>
<evidence type="ECO:0000259" key="4">
    <source>
        <dbReference type="Pfam" id="PF02517"/>
    </source>
</evidence>
<accession>G5K155</accession>
<feature type="transmembrane region" description="Helical" evidence="2">
    <location>
        <begin position="172"/>
        <end position="189"/>
    </location>
</feature>
<dbReference type="GO" id="GO:0004175">
    <property type="term" value="F:endopeptidase activity"/>
    <property type="evidence" value="ECO:0007669"/>
    <property type="project" value="UniProtKB-ARBA"/>
</dbReference>
<evidence type="ECO:0000256" key="1">
    <source>
        <dbReference type="ARBA" id="ARBA00009067"/>
    </source>
</evidence>
<keyword evidence="6" id="KW-1185">Reference proteome</keyword>
<feature type="transmembrane region" description="Helical" evidence="2">
    <location>
        <begin position="137"/>
        <end position="160"/>
    </location>
</feature>
<keyword evidence="3" id="KW-0732">Signal</keyword>
<dbReference type="OrthoDB" id="1911361at2"/>
<gene>
    <name evidence="5" type="ORF">STRIC_0332</name>
</gene>
<dbReference type="Pfam" id="PF02517">
    <property type="entry name" value="Rce1-like"/>
    <property type="match status" value="1"/>
</dbReference>
<dbReference type="eggNOG" id="COG1266">
    <property type="taxonomic scope" value="Bacteria"/>
</dbReference>
<comment type="similarity">
    <text evidence="1">Belongs to the UPF0177 family.</text>
</comment>
<keyword evidence="5" id="KW-0645">Protease</keyword>
<feature type="domain" description="CAAX prenyl protease 2/Lysostaphin resistance protein A-like" evidence="4">
    <location>
        <begin position="122"/>
        <end position="206"/>
    </location>
</feature>
<dbReference type="EMBL" id="AEUX02000004">
    <property type="protein sequence ID" value="EHI70341.1"/>
    <property type="molecule type" value="Genomic_DNA"/>
</dbReference>
<feature type="transmembrane region" description="Helical" evidence="2">
    <location>
        <begin position="46"/>
        <end position="64"/>
    </location>
</feature>
<feature type="signal peptide" evidence="3">
    <location>
        <begin position="1"/>
        <end position="22"/>
    </location>
</feature>